<evidence type="ECO:0000313" key="5">
    <source>
        <dbReference type="Proteomes" id="UP001183794"/>
    </source>
</evidence>
<evidence type="ECO:0000256" key="3">
    <source>
        <dbReference type="ARBA" id="ARBA00022729"/>
    </source>
</evidence>
<dbReference type="Proteomes" id="UP001183794">
    <property type="component" value="Unassembled WGS sequence"/>
</dbReference>
<protein>
    <submittedName>
        <fullName evidence="4">Molybdate transport system substrate-binding protein</fullName>
    </submittedName>
</protein>
<dbReference type="PROSITE" id="PS51257">
    <property type="entry name" value="PROKAR_LIPOPROTEIN"/>
    <property type="match status" value="1"/>
</dbReference>
<gene>
    <name evidence="4" type="ORF">J2S62_000693</name>
</gene>
<accession>A0ABU2AZ48</accession>
<name>A0ABU2AZ48_9MICC</name>
<dbReference type="SUPFAM" id="SSF53850">
    <property type="entry name" value="Periplasmic binding protein-like II"/>
    <property type="match status" value="1"/>
</dbReference>
<dbReference type="InterPro" id="IPR050682">
    <property type="entry name" value="ModA/WtpA"/>
</dbReference>
<proteinExistence type="inferred from homology"/>
<dbReference type="PANTHER" id="PTHR30632">
    <property type="entry name" value="MOLYBDATE-BINDING PERIPLASMIC PROTEIN"/>
    <property type="match status" value="1"/>
</dbReference>
<dbReference type="Gene3D" id="3.40.190.10">
    <property type="entry name" value="Periplasmic binding protein-like II"/>
    <property type="match status" value="2"/>
</dbReference>
<evidence type="ECO:0000256" key="2">
    <source>
        <dbReference type="ARBA" id="ARBA00022723"/>
    </source>
</evidence>
<keyword evidence="2" id="KW-0479">Metal-binding</keyword>
<dbReference type="EMBL" id="JAVDYJ010000001">
    <property type="protein sequence ID" value="MDR7346436.1"/>
    <property type="molecule type" value="Genomic_DNA"/>
</dbReference>
<comment type="caution">
    <text evidence="4">The sequence shown here is derived from an EMBL/GenBank/DDBJ whole genome shotgun (WGS) entry which is preliminary data.</text>
</comment>
<comment type="similarity">
    <text evidence="1">Belongs to the bacterial solute-binding protein ModA family.</text>
</comment>
<dbReference type="Pfam" id="PF13531">
    <property type="entry name" value="SBP_bac_11"/>
    <property type="match status" value="1"/>
</dbReference>
<dbReference type="NCBIfam" id="TIGR01256">
    <property type="entry name" value="modA"/>
    <property type="match status" value="1"/>
</dbReference>
<dbReference type="PANTHER" id="PTHR30632:SF0">
    <property type="entry name" value="SULFATE-BINDING PROTEIN"/>
    <property type="match status" value="1"/>
</dbReference>
<evidence type="ECO:0000256" key="1">
    <source>
        <dbReference type="ARBA" id="ARBA00009175"/>
    </source>
</evidence>
<organism evidence="4 5">
    <name type="scientific">Enteractinococcus fodinae</name>
    <dbReference type="NCBI Taxonomy" id="684663"/>
    <lineage>
        <taxon>Bacteria</taxon>
        <taxon>Bacillati</taxon>
        <taxon>Actinomycetota</taxon>
        <taxon>Actinomycetes</taxon>
        <taxon>Micrococcales</taxon>
        <taxon>Micrococcaceae</taxon>
    </lineage>
</organism>
<dbReference type="InterPro" id="IPR005950">
    <property type="entry name" value="ModA"/>
</dbReference>
<sequence length="256" mass="26792">MKRSTVTGTWLVAFALTGCSADGHDPSHASETEPIRVFAAASLQPSFEEIAAEFTAENPHLEVDISAAGSSTLVHNLHAGAPADVLATADEASMQDAHDAELTDPNSHEVFAANTLVGVVPADNPAQVNSLEEATEPGVKLVTCAPQVPCGALSESVAQAAGVALRPVSEEHQVVDVLGKVRTGEADAGLVYATDARLASEEVTVFPITQAEQQRNLYPIARTTDTGHPEEADAFIEFVHSERGQAILASHGFLKP</sequence>
<evidence type="ECO:0000313" key="4">
    <source>
        <dbReference type="EMBL" id="MDR7346436.1"/>
    </source>
</evidence>
<keyword evidence="5" id="KW-1185">Reference proteome</keyword>
<keyword evidence="3" id="KW-0732">Signal</keyword>
<reference evidence="4 5" key="1">
    <citation type="submission" date="2023-07" db="EMBL/GenBank/DDBJ databases">
        <title>Sequencing the genomes of 1000 actinobacteria strains.</title>
        <authorList>
            <person name="Klenk H.-P."/>
        </authorList>
    </citation>
    <scope>NUCLEOTIDE SEQUENCE [LARGE SCALE GENOMIC DNA]</scope>
    <source>
        <strain evidence="4 5">DSM 22966</strain>
    </source>
</reference>
<dbReference type="PIRSF" id="PIRSF004846">
    <property type="entry name" value="ModA"/>
    <property type="match status" value="1"/>
</dbReference>